<proteinExistence type="predicted"/>
<reference evidence="1 2" key="1">
    <citation type="submission" date="2016-10" db="EMBL/GenBank/DDBJ databases">
        <authorList>
            <person name="de Groot N.N."/>
        </authorList>
    </citation>
    <scope>NUCLEOTIDE SEQUENCE [LARGE SCALE GENOMIC DNA]</scope>
    <source>
        <strain evidence="2">E92,LMG 26720,CCM 7988</strain>
    </source>
</reference>
<protein>
    <submittedName>
        <fullName evidence="1">Uncharacterized protein</fullName>
    </submittedName>
</protein>
<evidence type="ECO:0000313" key="2">
    <source>
        <dbReference type="Proteomes" id="UP000199306"/>
    </source>
</evidence>
<name>A0A1I5TGV2_9BACT</name>
<keyword evidence="2" id="KW-1185">Reference proteome</keyword>
<dbReference type="STRING" id="1079859.SAMN04515674_10640"/>
<dbReference type="Proteomes" id="UP000199306">
    <property type="component" value="Unassembled WGS sequence"/>
</dbReference>
<organism evidence="1 2">
    <name type="scientific">Pseudarcicella hirudinis</name>
    <dbReference type="NCBI Taxonomy" id="1079859"/>
    <lineage>
        <taxon>Bacteria</taxon>
        <taxon>Pseudomonadati</taxon>
        <taxon>Bacteroidota</taxon>
        <taxon>Cytophagia</taxon>
        <taxon>Cytophagales</taxon>
        <taxon>Flectobacillaceae</taxon>
        <taxon>Pseudarcicella</taxon>
    </lineage>
</organism>
<dbReference type="AlphaFoldDB" id="A0A1I5TGV2"/>
<evidence type="ECO:0000313" key="1">
    <source>
        <dbReference type="EMBL" id="SFP82148.1"/>
    </source>
</evidence>
<dbReference type="EMBL" id="FOXH01000006">
    <property type="protein sequence ID" value="SFP82148.1"/>
    <property type="molecule type" value="Genomic_DNA"/>
</dbReference>
<gene>
    <name evidence="1" type="ORF">SAMN04515674_10640</name>
</gene>
<accession>A0A1I5TGV2</accession>
<sequence length="29" mass="3482">MNEQFILPEKQHYSIIDWDALEADLFAED</sequence>